<accession>A0A7S3EJ81</accession>
<dbReference type="EMBL" id="HBHW01033933">
    <property type="protein sequence ID" value="CAE0058112.1"/>
    <property type="molecule type" value="Transcribed_RNA"/>
</dbReference>
<evidence type="ECO:0000256" key="5">
    <source>
        <dbReference type="PROSITE-ProRule" id="PRU00042"/>
    </source>
</evidence>
<dbReference type="Gene3D" id="3.30.160.60">
    <property type="entry name" value="Classic Zinc Finger"/>
    <property type="match status" value="2"/>
</dbReference>
<keyword evidence="4" id="KW-0862">Zinc</keyword>
<organism evidence="8">
    <name type="scientific">Rhodosorus marinus</name>
    <dbReference type="NCBI Taxonomy" id="101924"/>
    <lineage>
        <taxon>Eukaryota</taxon>
        <taxon>Rhodophyta</taxon>
        <taxon>Stylonematophyceae</taxon>
        <taxon>Stylonematales</taxon>
        <taxon>Stylonemataceae</taxon>
        <taxon>Rhodosorus</taxon>
    </lineage>
</organism>
<evidence type="ECO:0000256" key="2">
    <source>
        <dbReference type="ARBA" id="ARBA00022737"/>
    </source>
</evidence>
<evidence type="ECO:0000256" key="3">
    <source>
        <dbReference type="ARBA" id="ARBA00022771"/>
    </source>
</evidence>
<dbReference type="PROSITE" id="PS50157">
    <property type="entry name" value="ZINC_FINGER_C2H2_2"/>
    <property type="match status" value="4"/>
</dbReference>
<keyword evidence="2" id="KW-0677">Repeat</keyword>
<dbReference type="SMART" id="SM00355">
    <property type="entry name" value="ZnF_C2H2"/>
    <property type="match status" value="4"/>
</dbReference>
<reference evidence="8" key="1">
    <citation type="submission" date="2021-01" db="EMBL/GenBank/DDBJ databases">
        <authorList>
            <person name="Corre E."/>
            <person name="Pelletier E."/>
            <person name="Niang G."/>
            <person name="Scheremetjew M."/>
            <person name="Finn R."/>
            <person name="Kale V."/>
            <person name="Holt S."/>
            <person name="Cochrane G."/>
            <person name="Meng A."/>
            <person name="Brown T."/>
            <person name="Cohen L."/>
        </authorList>
    </citation>
    <scope>NUCLEOTIDE SEQUENCE</scope>
    <source>
        <strain evidence="8">CCMP 769</strain>
    </source>
</reference>
<dbReference type="GO" id="GO:0010468">
    <property type="term" value="P:regulation of gene expression"/>
    <property type="evidence" value="ECO:0007669"/>
    <property type="project" value="TreeGrafter"/>
</dbReference>
<dbReference type="PANTHER" id="PTHR16515:SF54">
    <property type="entry name" value="GROWTH FACTOR-INDEPENDENT 1B TRANSCRIPTION REPRESSOR"/>
    <property type="match status" value="1"/>
</dbReference>
<gene>
    <name evidence="8" type="ORF">RMAR00112_LOCUS26168</name>
</gene>
<evidence type="ECO:0000256" key="6">
    <source>
        <dbReference type="SAM" id="MobiDB-lite"/>
    </source>
</evidence>
<evidence type="ECO:0000313" key="8">
    <source>
        <dbReference type="EMBL" id="CAE0058112.1"/>
    </source>
</evidence>
<dbReference type="InterPro" id="IPR013087">
    <property type="entry name" value="Znf_C2H2_type"/>
</dbReference>
<feature type="domain" description="C2H2-type" evidence="7">
    <location>
        <begin position="401"/>
        <end position="431"/>
    </location>
</feature>
<keyword evidence="1" id="KW-0479">Metal-binding</keyword>
<dbReference type="InterPro" id="IPR050331">
    <property type="entry name" value="Zinc_finger"/>
</dbReference>
<protein>
    <recommendedName>
        <fullName evidence="7">C2H2-type domain-containing protein</fullName>
    </recommendedName>
</protein>
<feature type="domain" description="C2H2-type" evidence="7">
    <location>
        <begin position="372"/>
        <end position="400"/>
    </location>
</feature>
<dbReference type="PROSITE" id="PS00028">
    <property type="entry name" value="ZINC_FINGER_C2H2_1"/>
    <property type="match status" value="3"/>
</dbReference>
<feature type="domain" description="C2H2-type" evidence="7">
    <location>
        <begin position="343"/>
        <end position="371"/>
    </location>
</feature>
<evidence type="ECO:0000259" key="7">
    <source>
        <dbReference type="PROSITE" id="PS50157"/>
    </source>
</evidence>
<evidence type="ECO:0000256" key="4">
    <source>
        <dbReference type="ARBA" id="ARBA00022833"/>
    </source>
</evidence>
<feature type="domain" description="C2H2-type" evidence="7">
    <location>
        <begin position="314"/>
        <end position="342"/>
    </location>
</feature>
<dbReference type="FunFam" id="3.30.160.60:FF:000110">
    <property type="entry name" value="Zinc finger protein-like"/>
    <property type="match status" value="1"/>
</dbReference>
<name>A0A7S3EJ81_9RHOD</name>
<evidence type="ECO:0000256" key="1">
    <source>
        <dbReference type="ARBA" id="ARBA00022723"/>
    </source>
</evidence>
<dbReference type="AlphaFoldDB" id="A0A7S3EJ81"/>
<dbReference type="Pfam" id="PF13894">
    <property type="entry name" value="zf-C2H2_4"/>
    <property type="match status" value="1"/>
</dbReference>
<proteinExistence type="predicted"/>
<dbReference type="InterPro" id="IPR036236">
    <property type="entry name" value="Znf_C2H2_sf"/>
</dbReference>
<sequence length="434" mass="50004">MVRLVQTIRVKKVWDWLFFQDSFPSVLRNEPLGLYSMAYDQKQKGPVLDSLLQPFSILHCVEWDEEDCALGSCIGFKAGDARFFFPGETVEIVKRRFAIEFVKDSPVYWEAQLFSNNGVVLSRQSYKASMEPMRVTEVFLLHEPEILLARSYFEERRDCFFCTSRDVECDCPNSLRVRSLKGIVDECNSDIQSINNSAWKRMRSLLGIGGEAKNAQWIFSMQFLVEGRLTTVSNFQWNVQYQYKLSGPELASEWTVFMQNKVLTSTPPRSSARWSSLESSVSSEDSLIFVPSTMRKKPSKDSAQKRSGLPKPPSECPECGARFARIYEMKRHVMSVHLKVRNFVCKQCDKAFTQKAHLTNHIYAVHDDIRNIPCSLCDLKFRTKCNAQRHFNAVHLKHRPSICQECGSSFQQSSDVKRHLQAKHPHLLQKANND</sequence>
<dbReference type="Pfam" id="PF00096">
    <property type="entry name" value="zf-C2H2"/>
    <property type="match status" value="1"/>
</dbReference>
<dbReference type="GO" id="GO:0005634">
    <property type="term" value="C:nucleus"/>
    <property type="evidence" value="ECO:0007669"/>
    <property type="project" value="TreeGrafter"/>
</dbReference>
<dbReference type="GO" id="GO:0008270">
    <property type="term" value="F:zinc ion binding"/>
    <property type="evidence" value="ECO:0007669"/>
    <property type="project" value="UniProtKB-KW"/>
</dbReference>
<keyword evidence="3 5" id="KW-0863">Zinc-finger</keyword>
<dbReference type="SUPFAM" id="SSF57667">
    <property type="entry name" value="beta-beta-alpha zinc fingers"/>
    <property type="match status" value="2"/>
</dbReference>
<feature type="region of interest" description="Disordered" evidence="6">
    <location>
        <begin position="292"/>
        <end position="315"/>
    </location>
</feature>
<dbReference type="PANTHER" id="PTHR16515">
    <property type="entry name" value="PR DOMAIN ZINC FINGER PROTEIN"/>
    <property type="match status" value="1"/>
</dbReference>